<evidence type="ECO:0000259" key="7">
    <source>
        <dbReference type="Pfam" id="PF04198"/>
    </source>
</evidence>
<proteinExistence type="inferred from homology"/>
<evidence type="ECO:0000313" key="10">
    <source>
        <dbReference type="Proteomes" id="UP000014417"/>
    </source>
</evidence>
<feature type="domain" description="Sugar-binding" evidence="7">
    <location>
        <begin position="59"/>
        <end position="314"/>
    </location>
</feature>
<evidence type="ECO:0000256" key="1">
    <source>
        <dbReference type="ARBA" id="ARBA00010466"/>
    </source>
</evidence>
<comment type="caution">
    <text evidence="9">The sequence shown here is derived from an EMBL/GenBank/DDBJ whole genome shotgun (WGS) entry which is preliminary data.</text>
</comment>
<dbReference type="SUPFAM" id="SSF100950">
    <property type="entry name" value="NagB/RpiA/CoA transferase-like"/>
    <property type="match status" value="1"/>
</dbReference>
<evidence type="ECO:0000256" key="6">
    <source>
        <dbReference type="ARBA" id="ARBA00023163"/>
    </source>
</evidence>
<keyword evidence="6" id="KW-0804">Transcription</keyword>
<dbReference type="PATRIC" id="fig|883161.3.peg.1740"/>
<keyword evidence="5" id="KW-0238">DNA-binding</keyword>
<keyword evidence="4" id="KW-0731">Sigma factor</keyword>
<evidence type="ECO:0000256" key="3">
    <source>
        <dbReference type="ARBA" id="ARBA00023015"/>
    </source>
</evidence>
<dbReference type="InterPro" id="IPR036388">
    <property type="entry name" value="WH-like_DNA-bd_sf"/>
</dbReference>
<gene>
    <name evidence="9" type="ORF">HMPREF9306_01754</name>
</gene>
<sequence>MTDQLTELYTAAHSYYVEGETMETIARDMGVSRSTVSRMLSRARENGVVRISLVEPPASQSRLAAKISSHFNVKVHLVEVPDEAPIGARLRSVTSYASQILSALIFDGARLGIAWGVTVAHMARQMTPRHMAGVQVVQMNGSAHAKDTGLPYVGSILQAFAEAFNGTVVPFTVPAFFDHVETRRLMWQERSVKLILEELEQLDLAVFGVGALTARVPSHVYSSGYLSAGEVMRAQRQGAVGDVCTILIREDGSYDNIDLNERATGMTPDQLARIPRRMCVVGDPSRARVLLGALRSGAVSDLVCDGQTAKNLLSLI</sequence>
<organism evidence="9 10">
    <name type="scientific">Propionimicrobium lymphophilum ACS-093-V-SCH5</name>
    <dbReference type="NCBI Taxonomy" id="883161"/>
    <lineage>
        <taxon>Bacteria</taxon>
        <taxon>Bacillati</taxon>
        <taxon>Actinomycetota</taxon>
        <taxon>Actinomycetes</taxon>
        <taxon>Propionibacteriales</taxon>
        <taxon>Propionibacteriaceae</taxon>
        <taxon>Propionimicrobium</taxon>
    </lineage>
</organism>
<dbReference type="InterPro" id="IPR037171">
    <property type="entry name" value="NagB/RpiA_transferase-like"/>
</dbReference>
<dbReference type="Gene3D" id="1.10.10.10">
    <property type="entry name" value="Winged helix-like DNA-binding domain superfamily/Winged helix DNA-binding domain"/>
    <property type="match status" value="1"/>
</dbReference>
<dbReference type="InterPro" id="IPR051054">
    <property type="entry name" value="SorC_transcr_regulators"/>
</dbReference>
<evidence type="ECO:0000256" key="4">
    <source>
        <dbReference type="ARBA" id="ARBA00023082"/>
    </source>
</evidence>
<dbReference type="HOGENOM" id="CLU_054506_1_3_11"/>
<name>S2VZD5_9ACTN</name>
<dbReference type="Proteomes" id="UP000014417">
    <property type="component" value="Unassembled WGS sequence"/>
</dbReference>
<dbReference type="AlphaFoldDB" id="S2VZD5"/>
<accession>S2VZD5</accession>
<comment type="similarity">
    <text evidence="1">Belongs to the SorC transcriptional regulatory family.</text>
</comment>
<dbReference type="GO" id="GO:0006352">
    <property type="term" value="P:DNA-templated transcription initiation"/>
    <property type="evidence" value="ECO:0007669"/>
    <property type="project" value="InterPro"/>
</dbReference>
<dbReference type="EMBL" id="AGZR01000009">
    <property type="protein sequence ID" value="EPD32186.1"/>
    <property type="molecule type" value="Genomic_DNA"/>
</dbReference>
<keyword evidence="3" id="KW-0805">Transcription regulation</keyword>
<dbReference type="RefSeq" id="WP_016456561.1">
    <property type="nucleotide sequence ID" value="NZ_KE150269.1"/>
</dbReference>
<dbReference type="InterPro" id="IPR001387">
    <property type="entry name" value="Cro/C1-type_HTH"/>
</dbReference>
<dbReference type="OrthoDB" id="186585at2"/>
<dbReference type="PANTHER" id="PTHR34294:SF1">
    <property type="entry name" value="TRANSCRIPTIONAL REGULATOR LSRR"/>
    <property type="match status" value="1"/>
</dbReference>
<dbReference type="GO" id="GO:0016987">
    <property type="term" value="F:sigma factor activity"/>
    <property type="evidence" value="ECO:0007669"/>
    <property type="project" value="UniProtKB-KW"/>
</dbReference>
<dbReference type="PANTHER" id="PTHR34294">
    <property type="entry name" value="TRANSCRIPTIONAL REGULATOR-RELATED"/>
    <property type="match status" value="1"/>
</dbReference>
<protein>
    <submittedName>
        <fullName evidence="9">Uncharacterized protein</fullName>
    </submittedName>
</protein>
<reference evidence="9 10" key="1">
    <citation type="submission" date="2013-04" db="EMBL/GenBank/DDBJ databases">
        <title>The Genome Sequence of Propionimicrobium lymphophilum ACS-093-V-SCH5.</title>
        <authorList>
            <consortium name="The Broad Institute Genomics Platform"/>
            <person name="Earl A."/>
            <person name="Ward D."/>
            <person name="Feldgarden M."/>
            <person name="Gevers D."/>
            <person name="Saerens B."/>
            <person name="Vaneechoutte M."/>
            <person name="Walker B."/>
            <person name="Young S."/>
            <person name="Zeng Q."/>
            <person name="Gargeya S."/>
            <person name="Fitzgerald M."/>
            <person name="Haas B."/>
            <person name="Abouelleil A."/>
            <person name="Allen A.W."/>
            <person name="Alvarado L."/>
            <person name="Arachchi H.M."/>
            <person name="Berlin A.M."/>
            <person name="Chapman S.B."/>
            <person name="Gainer-Dewar J."/>
            <person name="Goldberg J."/>
            <person name="Griggs A."/>
            <person name="Gujja S."/>
            <person name="Hansen M."/>
            <person name="Howarth C."/>
            <person name="Imamovic A."/>
            <person name="Ireland A."/>
            <person name="Larimer J."/>
            <person name="McCowan C."/>
            <person name="Murphy C."/>
            <person name="Pearson M."/>
            <person name="Poon T.W."/>
            <person name="Priest M."/>
            <person name="Roberts A."/>
            <person name="Saif S."/>
            <person name="Shea T."/>
            <person name="Sisk P."/>
            <person name="Sykes S."/>
            <person name="Wortman J."/>
            <person name="Nusbaum C."/>
            <person name="Birren B."/>
        </authorList>
    </citation>
    <scope>NUCLEOTIDE SEQUENCE [LARGE SCALE GENOMIC DNA]</scope>
    <source>
        <strain evidence="9 10">ACS-093-V-SCH5</strain>
    </source>
</reference>
<dbReference type="InterPro" id="IPR007324">
    <property type="entry name" value="Sugar-bd_dom_put"/>
</dbReference>
<dbReference type="InterPro" id="IPR009057">
    <property type="entry name" value="Homeodomain-like_sf"/>
</dbReference>
<comment type="similarity">
    <text evidence="2">Belongs to the sigma-70 factor family. ECF subfamily.</text>
</comment>
<evidence type="ECO:0000256" key="5">
    <source>
        <dbReference type="ARBA" id="ARBA00023125"/>
    </source>
</evidence>
<dbReference type="Pfam" id="PF08281">
    <property type="entry name" value="Sigma70_r4_2"/>
    <property type="match status" value="1"/>
</dbReference>
<dbReference type="GO" id="GO:0003677">
    <property type="term" value="F:DNA binding"/>
    <property type="evidence" value="ECO:0007669"/>
    <property type="project" value="UniProtKB-KW"/>
</dbReference>
<dbReference type="GO" id="GO:0030246">
    <property type="term" value="F:carbohydrate binding"/>
    <property type="evidence" value="ECO:0007669"/>
    <property type="project" value="InterPro"/>
</dbReference>
<evidence type="ECO:0000259" key="8">
    <source>
        <dbReference type="Pfam" id="PF08281"/>
    </source>
</evidence>
<keyword evidence="10" id="KW-1185">Reference proteome</keyword>
<dbReference type="Gene3D" id="3.40.50.1360">
    <property type="match status" value="1"/>
</dbReference>
<evidence type="ECO:0000256" key="2">
    <source>
        <dbReference type="ARBA" id="ARBA00010641"/>
    </source>
</evidence>
<dbReference type="Pfam" id="PF04198">
    <property type="entry name" value="Sugar-bind"/>
    <property type="match status" value="1"/>
</dbReference>
<dbReference type="InterPro" id="IPR013249">
    <property type="entry name" value="RNA_pol_sigma70_r4_t2"/>
</dbReference>
<dbReference type="STRING" id="883161.HMPREF9306_01754"/>
<dbReference type="CDD" id="cd00093">
    <property type="entry name" value="HTH_XRE"/>
    <property type="match status" value="1"/>
</dbReference>
<feature type="domain" description="RNA polymerase sigma factor 70 region 4 type 2" evidence="8">
    <location>
        <begin position="15"/>
        <end position="45"/>
    </location>
</feature>
<dbReference type="SUPFAM" id="SSF46689">
    <property type="entry name" value="Homeodomain-like"/>
    <property type="match status" value="1"/>
</dbReference>
<evidence type="ECO:0000313" key="9">
    <source>
        <dbReference type="EMBL" id="EPD32186.1"/>
    </source>
</evidence>